<dbReference type="Proteomes" id="UP001500866">
    <property type="component" value="Unassembled WGS sequence"/>
</dbReference>
<evidence type="ECO:0000313" key="3">
    <source>
        <dbReference type="Proteomes" id="UP001500866"/>
    </source>
</evidence>
<evidence type="ECO:0008006" key="4">
    <source>
        <dbReference type="Google" id="ProtNLM"/>
    </source>
</evidence>
<keyword evidence="1" id="KW-0732">Signal</keyword>
<proteinExistence type="predicted"/>
<keyword evidence="3" id="KW-1185">Reference proteome</keyword>
<evidence type="ECO:0000313" key="2">
    <source>
        <dbReference type="EMBL" id="GAA0605212.1"/>
    </source>
</evidence>
<reference evidence="2 3" key="1">
    <citation type="journal article" date="2019" name="Int. J. Syst. Evol. Microbiol.">
        <title>The Global Catalogue of Microorganisms (GCM) 10K type strain sequencing project: providing services to taxonomists for standard genome sequencing and annotation.</title>
        <authorList>
            <consortium name="The Broad Institute Genomics Platform"/>
            <consortium name="The Broad Institute Genome Sequencing Center for Infectious Disease"/>
            <person name="Wu L."/>
            <person name="Ma J."/>
        </authorList>
    </citation>
    <scope>NUCLEOTIDE SEQUENCE [LARGE SCALE GENOMIC DNA]</scope>
    <source>
        <strain evidence="2 3">JCM 15395</strain>
    </source>
</reference>
<dbReference type="Pfam" id="PF08680">
    <property type="entry name" value="DUF1779"/>
    <property type="match status" value="1"/>
</dbReference>
<dbReference type="EMBL" id="BAAADS010000016">
    <property type="protein sequence ID" value="GAA0605212.1"/>
    <property type="molecule type" value="Genomic_DNA"/>
</dbReference>
<organism evidence="2 3">
    <name type="scientific">Virgibacillus siamensis</name>
    <dbReference type="NCBI Taxonomy" id="480071"/>
    <lineage>
        <taxon>Bacteria</taxon>
        <taxon>Bacillati</taxon>
        <taxon>Bacillota</taxon>
        <taxon>Bacilli</taxon>
        <taxon>Bacillales</taxon>
        <taxon>Bacillaceae</taxon>
        <taxon>Virgibacillus</taxon>
    </lineage>
</organism>
<dbReference type="RefSeq" id="WP_343813188.1">
    <property type="nucleotide sequence ID" value="NZ_BAAADS010000016.1"/>
</dbReference>
<dbReference type="Gene3D" id="3.30.360.40">
    <property type="entry name" value="YwmB-like"/>
    <property type="match status" value="1"/>
</dbReference>
<dbReference type="InterPro" id="IPR014794">
    <property type="entry name" value="DUF1779"/>
</dbReference>
<evidence type="ECO:0000256" key="1">
    <source>
        <dbReference type="SAM" id="SignalP"/>
    </source>
</evidence>
<feature type="signal peptide" evidence="1">
    <location>
        <begin position="1"/>
        <end position="21"/>
    </location>
</feature>
<sequence>MMKKIVLITLILLLAANNAVAVSVQSDPMTDLAEVIADSNLEVDQWQVTLKETIEYAHAEKILDRFRAKNSYLVSGEEDANTIKYSVRHVQKTNGISEYYNVIFPKDTTYNVQFIAVVKGDVWNKSVREKYVNRINSIKNDYFTGNPTKFACIETSFNDKMNGVYVFNNLKRTLNLKHVKKQDDTVKNSTVKKIFYGYTPLWNQKIDVGDRPLNFQMAVNKGENGNTELTIGTPILINEY</sequence>
<protein>
    <recommendedName>
        <fullName evidence="4">TATA-box binding</fullName>
    </recommendedName>
</protein>
<dbReference type="Gene3D" id="3.30.2030.10">
    <property type="entry name" value="YwmB-like"/>
    <property type="match status" value="1"/>
</dbReference>
<comment type="caution">
    <text evidence="2">The sequence shown here is derived from an EMBL/GenBank/DDBJ whole genome shotgun (WGS) entry which is preliminary data.</text>
</comment>
<dbReference type="SUPFAM" id="SSF143842">
    <property type="entry name" value="YwmB-like"/>
    <property type="match status" value="1"/>
</dbReference>
<name>A0ABN1G6X0_9BACI</name>
<gene>
    <name evidence="2" type="ORF">GCM10009001_23090</name>
</gene>
<dbReference type="InterPro" id="IPR036209">
    <property type="entry name" value="YwmB-like_sf"/>
</dbReference>
<accession>A0ABN1G6X0</accession>
<feature type="chain" id="PRO_5046688247" description="TATA-box binding" evidence="1">
    <location>
        <begin position="22"/>
        <end position="240"/>
    </location>
</feature>